<gene>
    <name evidence="1" type="ORF">PARHAE_03959</name>
</gene>
<reference evidence="1 2" key="1">
    <citation type="submission" date="2018-12" db="EMBL/GenBank/DDBJ databases">
        <authorList>
            <person name="Criscuolo A."/>
        </authorList>
    </citation>
    <scope>NUCLEOTIDE SEQUENCE [LARGE SCALE GENOMIC DNA]</scope>
    <source>
        <strain evidence="1">ACIP1116241</strain>
    </source>
</reference>
<dbReference type="Proteomes" id="UP000270743">
    <property type="component" value="Unassembled WGS sequence"/>
</dbReference>
<evidence type="ECO:0000313" key="1">
    <source>
        <dbReference type="EMBL" id="VDS10740.1"/>
    </source>
</evidence>
<keyword evidence="2" id="KW-1185">Reference proteome</keyword>
<sequence length="151" mass="16166">MTNQPRPAPRISPKVRAAIEARVCKGLSIAAAAEEAGLSRTGFAKALQRPAVSDLLSQTQARFVAEVNSKRALHRARALDVAMEMLNSDKTEDRIKVKLIEILSQDGKAPAVSVHVDASTTHHGGYEFVRPGARVVEIEGGDAEPDTGFPT</sequence>
<dbReference type="AlphaFoldDB" id="A0A447ITD0"/>
<name>A0A447ITD0_9RHOB</name>
<evidence type="ECO:0000313" key="2">
    <source>
        <dbReference type="Proteomes" id="UP000270743"/>
    </source>
</evidence>
<dbReference type="EMBL" id="UZWE01000078">
    <property type="protein sequence ID" value="VDS10740.1"/>
    <property type="molecule type" value="Genomic_DNA"/>
</dbReference>
<proteinExistence type="predicted"/>
<dbReference type="OrthoDB" id="7865298at2"/>
<accession>A0A447ITD0</accession>
<organism evidence="1 2">
    <name type="scientific">Paracoccus haematequi</name>
    <dbReference type="NCBI Taxonomy" id="2491866"/>
    <lineage>
        <taxon>Bacteria</taxon>
        <taxon>Pseudomonadati</taxon>
        <taxon>Pseudomonadota</taxon>
        <taxon>Alphaproteobacteria</taxon>
        <taxon>Rhodobacterales</taxon>
        <taxon>Paracoccaceae</taxon>
        <taxon>Paracoccus</taxon>
    </lineage>
</organism>
<dbReference type="RefSeq" id="WP_126156280.1">
    <property type="nucleotide sequence ID" value="NZ_UZWE01000078.1"/>
</dbReference>
<protein>
    <submittedName>
        <fullName evidence="1">Uncharacterized protein</fullName>
    </submittedName>
</protein>